<reference evidence="1" key="1">
    <citation type="submission" date="2019-02" db="EMBL/GenBank/DDBJ databases">
        <authorList>
            <person name="Gruber-Vodicka R. H."/>
            <person name="Seah K. B. B."/>
        </authorList>
    </citation>
    <scope>NUCLEOTIDE SEQUENCE</scope>
    <source>
        <strain evidence="1">BECK_BY7</strain>
    </source>
</reference>
<sequence>MDGRSQYRLFIAILRLPILFTNNQRSFASSSTILTCQPHDKEIEINEIKAR</sequence>
<dbReference type="EMBL" id="CAADFN010000002">
    <property type="protein sequence ID" value="VFK12996.1"/>
    <property type="molecule type" value="Genomic_DNA"/>
</dbReference>
<gene>
    <name evidence="1" type="ORF">BECKLFY1418C_GA0070996_100222</name>
</gene>
<name>A0A450W7H2_9GAMM</name>
<protein>
    <submittedName>
        <fullName evidence="1">Uncharacterized protein</fullName>
    </submittedName>
</protein>
<organism evidence="1">
    <name type="scientific">Candidatus Kentrum sp. LFY</name>
    <dbReference type="NCBI Taxonomy" id="2126342"/>
    <lineage>
        <taxon>Bacteria</taxon>
        <taxon>Pseudomonadati</taxon>
        <taxon>Pseudomonadota</taxon>
        <taxon>Gammaproteobacteria</taxon>
        <taxon>Candidatus Kentrum</taxon>
    </lineage>
</organism>
<dbReference type="AlphaFoldDB" id="A0A450W7H2"/>
<accession>A0A450W7H2</accession>
<proteinExistence type="predicted"/>
<evidence type="ECO:0000313" key="1">
    <source>
        <dbReference type="EMBL" id="VFK12996.1"/>
    </source>
</evidence>